<dbReference type="EMBL" id="POTQ01000015">
    <property type="protein sequence ID" value="PNV57575.1"/>
    <property type="molecule type" value="Genomic_DNA"/>
</dbReference>
<evidence type="ECO:0000313" key="10">
    <source>
        <dbReference type="Proteomes" id="UP000094714"/>
    </source>
</evidence>
<evidence type="ECO:0000313" key="6">
    <source>
        <dbReference type="EMBL" id="GIC71583.1"/>
    </source>
</evidence>
<evidence type="ECO:0000256" key="1">
    <source>
        <dbReference type="ARBA" id="ARBA00022962"/>
    </source>
</evidence>
<evidence type="ECO:0000313" key="14">
    <source>
        <dbReference type="Proteomes" id="UP000653631"/>
    </source>
</evidence>
<dbReference type="EMBL" id="CP050919">
    <property type="protein sequence ID" value="QIX58072.1"/>
    <property type="molecule type" value="Genomic_DNA"/>
</dbReference>
<evidence type="ECO:0000313" key="4">
    <source>
        <dbReference type="EMBL" id="AOR74764.1"/>
    </source>
</evidence>
<comment type="function">
    <text evidence="2">The lipid II isoglutaminyl synthase complex catalyzes the formation of alpha-D-isoglutamine in the cell wall lipid II stem peptide. The GatD subunit catalyzes the hydrolysis of glutamine to glutamate and ammonia. The resulting ammonia molecule is channeled to the active site of MurT.</text>
</comment>
<reference evidence="7 12" key="3">
    <citation type="submission" date="2018-01" db="EMBL/GenBank/DDBJ databases">
        <title>Draft genome sequence of the feruloyl esterase-producing strain Lactobacillus fermentum CRL 1446, isolated from artisanal goat milk cheese.</title>
        <authorList>
            <person name="Abeijon Mukdsi M.C."/>
            <person name="Saavedra L."/>
            <person name="Gauffin Cano M.P."/>
            <person name="Hebert E.M."/>
            <person name="Medina R.B."/>
        </authorList>
    </citation>
    <scope>NUCLEOTIDE SEQUENCE [LARGE SCALE GENOMIC DNA]</scope>
    <source>
        <strain evidence="7 12">CRL 1446</strain>
    </source>
</reference>
<dbReference type="PATRIC" id="fig|1613.112.peg.1374"/>
<evidence type="ECO:0000313" key="12">
    <source>
        <dbReference type="Proteomes" id="UP000236514"/>
    </source>
</evidence>
<dbReference type="PROSITE" id="PS51274">
    <property type="entry name" value="GATASE_COBBQ"/>
    <property type="match status" value="1"/>
</dbReference>
<keyword evidence="2" id="KW-0133">Cell shape</keyword>
<dbReference type="Proteomes" id="UP001218104">
    <property type="component" value="Chromosome"/>
</dbReference>
<protein>
    <recommendedName>
        <fullName evidence="2">Lipid II isoglutaminyl synthase (glutamine-hydrolyzing) subunit GatD</fullName>
        <ecNumber evidence="2">6.3.5.13</ecNumber>
    </recommendedName>
    <alternativeName>
        <fullName evidence="2">Lipid II isoglutaminyl synthase glutaminase subunit</fullName>
        <ecNumber evidence="2">3.5.1.2</ecNumber>
    </alternativeName>
</protein>
<evidence type="ECO:0000313" key="9">
    <source>
        <dbReference type="EMBL" id="WFR89636.1"/>
    </source>
</evidence>
<dbReference type="EMBL" id="CP121468">
    <property type="protein sequence ID" value="WFR89636.1"/>
    <property type="molecule type" value="Genomic_DNA"/>
</dbReference>
<dbReference type="STRING" id="1613.GCA_002119645_00505"/>
<dbReference type="PANTHER" id="PTHR21343">
    <property type="entry name" value="DETHIOBIOTIN SYNTHETASE"/>
    <property type="match status" value="1"/>
</dbReference>
<feature type="domain" description="CobB/CobQ-like glutamine amidotransferase" evidence="3">
    <location>
        <begin position="8"/>
        <end position="210"/>
    </location>
</feature>
<dbReference type="Proteomes" id="UP000236514">
    <property type="component" value="Unassembled WGS sequence"/>
</dbReference>
<dbReference type="PANTHER" id="PTHR21343:SF9">
    <property type="entry name" value="LIPID II ISOGLUTAMINYL SYNTHASE (GLUTAMINE-HYDROLYZING) SUBUNIT GATD"/>
    <property type="match status" value="1"/>
</dbReference>
<comment type="pathway">
    <text evidence="2">Cell wall biogenesis; peptidoglycan biosynthesis.</text>
</comment>
<feature type="binding site" evidence="2">
    <location>
        <position position="139"/>
    </location>
    <ligand>
        <name>substrate</name>
    </ligand>
</feature>
<dbReference type="EC" id="3.5.1.2" evidence="2"/>
<dbReference type="EMBL" id="CP019030">
    <property type="protein sequence ID" value="APU45459.1"/>
    <property type="molecule type" value="Genomic_DNA"/>
</dbReference>
<dbReference type="Proteomes" id="UP000185427">
    <property type="component" value="Chromosome"/>
</dbReference>
<dbReference type="GO" id="GO:0009252">
    <property type="term" value="P:peptidoglycan biosynthetic process"/>
    <property type="evidence" value="ECO:0007669"/>
    <property type="project" value="UniProtKB-UniRule"/>
</dbReference>
<dbReference type="SUPFAM" id="SSF52317">
    <property type="entry name" value="Class I glutamine amidotransferase-like"/>
    <property type="match status" value="1"/>
</dbReference>
<dbReference type="GO" id="GO:0004359">
    <property type="term" value="F:glutaminase activity"/>
    <property type="evidence" value="ECO:0007669"/>
    <property type="project" value="UniProtKB-UniRule"/>
</dbReference>
<dbReference type="RefSeq" id="WP_003682725.1">
    <property type="nucleotide sequence ID" value="NZ_AP024320.1"/>
</dbReference>
<keyword evidence="2" id="KW-0573">Peptidoglycan synthesis</keyword>
<reference evidence="8 13" key="4">
    <citation type="submission" date="2020-04" db="EMBL/GenBank/DDBJ databases">
        <title>Novel strain L. Fermentum HFD1 producer antibacterial peptides.</title>
        <authorList>
            <person name="Ozhegov G.D."/>
            <person name="Pavlova A.S."/>
            <person name="Zhuravleva D.E."/>
            <person name="Gogoleva N.V."/>
            <person name="Shagimardanova E.I."/>
            <person name="Markelova M.I."/>
            <person name="Yarullina D.R."/>
            <person name="Kayumov A.R."/>
        </authorList>
    </citation>
    <scope>NUCLEOTIDE SEQUENCE [LARGE SCALE GENOMIC DNA]</scope>
    <source>
        <strain evidence="8 13">HFD1</strain>
    </source>
</reference>
<dbReference type="UniPathway" id="UPA00219"/>
<reference evidence="5 11" key="2">
    <citation type="submission" date="2016-12" db="EMBL/GenBank/DDBJ databases">
        <title>Complete Genome Sequence of Lactobacillus fermentum Strain SNUV175, a Probiotic for Treatment of Bacterial Vaginosis.</title>
        <authorList>
            <person name="Lee S."/>
            <person name="You H.J."/>
            <person name="Kwon B."/>
            <person name="Ko G."/>
        </authorList>
    </citation>
    <scope>NUCLEOTIDE SEQUENCE [LARGE SCALE GENOMIC DNA]</scope>
    <source>
        <strain evidence="5 11">SNUV175</strain>
    </source>
</reference>
<evidence type="ECO:0000313" key="13">
    <source>
        <dbReference type="Proteomes" id="UP000503169"/>
    </source>
</evidence>
<proteinExistence type="inferred from homology"/>
<dbReference type="InterPro" id="IPR043702">
    <property type="entry name" value="Lipid_II_synth_GatD"/>
</dbReference>
<name>A0A0F4HAN1_LIMFE</name>
<gene>
    <name evidence="2 8" type="primary">gatD</name>
    <name evidence="5" type="ORF">BUW47_02920</name>
    <name evidence="7" type="ORF">C1Y38_07550</name>
    <name evidence="8" type="ORF">HCY95_00486</name>
    <name evidence="4" type="ORF">LACFE_CDS1313</name>
    <name evidence="6" type="ORF">LF01B1_05980</name>
    <name evidence="9" type="ORF">P8634_02555</name>
</gene>
<dbReference type="AlphaFoldDB" id="A0A0F4HAN1"/>
<dbReference type="HAMAP" id="MF_02213">
    <property type="entry name" value="Lipid_II_synth_GatD"/>
    <property type="match status" value="1"/>
</dbReference>
<sequence>MAKYHLHLAHLYGDLLNTYGDIGNIIALKYYAKQMDTDIQVDVVSIEDDFDPDQFDIAFFGGGQDYEQMVVSKDIQTKKDGIKKFIEDGKPMLAICGGYQLLGKYYVGADGEKIPGIGVLDHYTLTQSEHRSAQQNQSRFIGDVEIQNEDTGAKFHGFENHNGRTFLGENERPLGHVLAGHGNNGEDGTEGAIYLHTYCSYFHGPILTRNGELAKQMLLEALSIKYPDADLTPQEGLIVQPTF</sequence>
<dbReference type="Proteomes" id="UP000094714">
    <property type="component" value="Chromosome"/>
</dbReference>
<comment type="subunit">
    <text evidence="2">Forms a heterodimer with MurT.</text>
</comment>
<evidence type="ECO:0000256" key="2">
    <source>
        <dbReference type="HAMAP-Rule" id="MF_02213"/>
    </source>
</evidence>
<dbReference type="GO" id="GO:0140282">
    <property type="term" value="F:carbon-nitrogen ligase activity on lipid II"/>
    <property type="evidence" value="ECO:0007669"/>
    <property type="project" value="UniProtKB-UniRule"/>
</dbReference>
<reference evidence="4 10" key="1">
    <citation type="submission" date="2016-09" db="EMBL/GenBank/DDBJ databases">
        <title>Genome Sequence of the Lactobacillus fermentum strain NCC2970 (CNCM I-5068).</title>
        <authorList>
            <person name="Barretto C."/>
            <person name="Ngom-Bru C."/>
            <person name="Genevaz A."/>
            <person name="Fournier C."/>
            <person name="Moine D."/>
            <person name="Kassam M."/>
            <person name="Iltis A."/>
            <person name="Sagory-Zalkind P."/>
            <person name="Faucherand G."/>
            <person name="Descombes P."/>
            <person name="Duboux S."/>
        </authorList>
    </citation>
    <scope>NUCLEOTIDE SEQUENCE [LARGE SCALE GENOMIC DNA]</scope>
    <source>
        <strain evidence="4 10">NCC2970</strain>
    </source>
</reference>
<reference evidence="6 14" key="5">
    <citation type="submission" date="2021-01" db="EMBL/GenBank/DDBJ databases">
        <title>Development of a method for detection of lactic acid bacteria that cause putrefactive shochu mash.</title>
        <authorList>
            <person name="Takashita H."/>
            <person name="Fujihara E."/>
            <person name="Takayama K."/>
            <person name="Yamamoto H."/>
            <person name="Mizutani M."/>
            <person name="Kajiwara Y."/>
        </authorList>
    </citation>
    <scope>NUCLEOTIDE SEQUENCE [LARGE SCALE GENOMIC DNA]</scope>
    <source>
        <strain evidence="6 14">01-B1</strain>
    </source>
</reference>
<evidence type="ECO:0000313" key="5">
    <source>
        <dbReference type="EMBL" id="APU45459.1"/>
    </source>
</evidence>
<evidence type="ECO:0000313" key="11">
    <source>
        <dbReference type="Proteomes" id="UP000185427"/>
    </source>
</evidence>
<dbReference type="GO" id="GO:0008360">
    <property type="term" value="P:regulation of cell shape"/>
    <property type="evidence" value="ECO:0007669"/>
    <property type="project" value="UniProtKB-KW"/>
</dbReference>
<dbReference type="InterPro" id="IPR033949">
    <property type="entry name" value="CobQ_GATase1"/>
</dbReference>
<feature type="active site" evidence="2">
    <location>
        <position position="203"/>
    </location>
</feature>
<keyword evidence="2" id="KW-0961">Cell wall biogenesis/degradation</keyword>
<dbReference type="GO" id="GO:0016740">
    <property type="term" value="F:transferase activity"/>
    <property type="evidence" value="ECO:0007669"/>
    <property type="project" value="UniProtKB-KW"/>
</dbReference>
<dbReference type="InterPro" id="IPR011698">
    <property type="entry name" value="GATase_3"/>
</dbReference>
<comment type="similarity">
    <text evidence="2">Belongs to the CobB/CobQ family. GatD subfamily.</text>
</comment>
<dbReference type="GO" id="GO:0009236">
    <property type="term" value="P:cobalamin biosynthetic process"/>
    <property type="evidence" value="ECO:0007669"/>
    <property type="project" value="InterPro"/>
</dbReference>
<feature type="active site" description="Nucleophile" evidence="2">
    <location>
        <position position="96"/>
    </location>
</feature>
<evidence type="ECO:0000313" key="7">
    <source>
        <dbReference type="EMBL" id="PNV57575.1"/>
    </source>
</evidence>
<dbReference type="OrthoDB" id="9782045at2"/>
<dbReference type="GO" id="GO:0071555">
    <property type="term" value="P:cell wall organization"/>
    <property type="evidence" value="ECO:0007669"/>
    <property type="project" value="UniProtKB-KW"/>
</dbReference>
<keyword evidence="2" id="KW-0378">Hydrolase</keyword>
<dbReference type="EMBL" id="BOLH01000004">
    <property type="protein sequence ID" value="GIC71583.1"/>
    <property type="molecule type" value="Genomic_DNA"/>
</dbReference>
<dbReference type="EMBL" id="CP017151">
    <property type="protein sequence ID" value="AOR74764.1"/>
    <property type="molecule type" value="Genomic_DNA"/>
</dbReference>
<comment type="catalytic activity">
    <reaction evidence="2">
        <text>L-glutamine + H2O = L-glutamate + NH4(+)</text>
        <dbReference type="Rhea" id="RHEA:15889"/>
        <dbReference type="ChEBI" id="CHEBI:15377"/>
        <dbReference type="ChEBI" id="CHEBI:28938"/>
        <dbReference type="ChEBI" id="CHEBI:29985"/>
        <dbReference type="ChEBI" id="CHEBI:58359"/>
        <dbReference type="EC" id="3.5.1.2"/>
    </reaction>
</comment>
<organism evidence="7 12">
    <name type="scientific">Limosilactobacillus fermentum</name>
    <name type="common">Lactobacillus fermentum</name>
    <dbReference type="NCBI Taxonomy" id="1613"/>
    <lineage>
        <taxon>Bacteria</taxon>
        <taxon>Bacillati</taxon>
        <taxon>Bacillota</taxon>
        <taxon>Bacilli</taxon>
        <taxon>Lactobacillales</taxon>
        <taxon>Lactobacillaceae</taxon>
        <taxon>Limosilactobacillus</taxon>
    </lineage>
</organism>
<evidence type="ECO:0000313" key="8">
    <source>
        <dbReference type="EMBL" id="QIX58072.1"/>
    </source>
</evidence>
<comment type="catalytic activity">
    <reaction evidence="2">
        <text>beta-D-GlcNAc-(1-&gt;4)-Mur2Ac(oyl-L-Ala-gamma-D-Glu-L-Lys-D-Ala-D-Ala)-di-trans,octa-cis-undecaprenyl diphosphate + L-glutamine + ATP + H2O = beta-D-GlcNAc-(1-&gt;4)-Mur2Ac(oyl-L-Ala-D-isoglutaminyl-L-Lys-D-Ala-D-Ala)-di-trans,octa-cis-undecaprenyl diphosphate + L-glutamate + ADP + phosphate + H(+)</text>
        <dbReference type="Rhea" id="RHEA:57928"/>
        <dbReference type="ChEBI" id="CHEBI:15377"/>
        <dbReference type="ChEBI" id="CHEBI:15378"/>
        <dbReference type="ChEBI" id="CHEBI:29985"/>
        <dbReference type="ChEBI" id="CHEBI:30616"/>
        <dbReference type="ChEBI" id="CHEBI:43474"/>
        <dbReference type="ChEBI" id="CHEBI:58359"/>
        <dbReference type="ChEBI" id="CHEBI:60033"/>
        <dbReference type="ChEBI" id="CHEBI:62233"/>
        <dbReference type="ChEBI" id="CHEBI:456216"/>
        <dbReference type="EC" id="6.3.5.13"/>
    </reaction>
</comment>
<keyword evidence="2 8" id="KW-0436">Ligase</keyword>
<dbReference type="Proteomes" id="UP000653631">
    <property type="component" value="Unassembled WGS sequence"/>
</dbReference>
<evidence type="ECO:0000259" key="3">
    <source>
        <dbReference type="Pfam" id="PF07685"/>
    </source>
</evidence>
<reference evidence="9" key="6">
    <citation type="submission" date="2023-04" db="EMBL/GenBank/DDBJ databases">
        <title>Genomic of Limosilactobacillus fermentum MSJK0025.</title>
        <authorList>
            <person name="Yang S."/>
        </authorList>
    </citation>
    <scope>NUCLEOTIDE SEQUENCE</scope>
    <source>
        <strain evidence="9">MSJK0025</strain>
    </source>
</reference>
<dbReference type="Proteomes" id="UP000503169">
    <property type="component" value="Chromosome"/>
</dbReference>
<dbReference type="Gene3D" id="3.40.50.880">
    <property type="match status" value="1"/>
</dbReference>
<dbReference type="GeneID" id="83715248"/>
<accession>A0A0F4HAN1</accession>
<dbReference type="Pfam" id="PF07685">
    <property type="entry name" value="GATase_3"/>
    <property type="match status" value="1"/>
</dbReference>
<keyword evidence="7" id="KW-0808">Transferase</keyword>
<dbReference type="EC" id="6.3.5.13" evidence="2"/>
<dbReference type="InterPro" id="IPR029062">
    <property type="entry name" value="Class_I_gatase-like"/>
</dbReference>
<dbReference type="CDD" id="cd01750">
    <property type="entry name" value="GATase1_CobQ"/>
    <property type="match status" value="1"/>
</dbReference>
<keyword evidence="1 2" id="KW-0315">Glutamine amidotransferase</keyword>